<dbReference type="Proteomes" id="UP000694892">
    <property type="component" value="Chromosome 8L"/>
</dbReference>
<dbReference type="SUPFAM" id="SSF69572">
    <property type="entry name" value="Activating enzymes of the ubiquitin-like proteins"/>
    <property type="match status" value="1"/>
</dbReference>
<evidence type="ECO:0000313" key="5">
    <source>
        <dbReference type="Proteomes" id="UP000694892"/>
    </source>
</evidence>
<dbReference type="PANTHER" id="PTHR10953">
    <property type="entry name" value="UBIQUITIN-ACTIVATING ENZYME E1"/>
    <property type="match status" value="1"/>
</dbReference>
<name>A0A974C662_XENLA</name>
<dbReference type="GO" id="GO:0031510">
    <property type="term" value="C:SUMO activating enzyme complex"/>
    <property type="evidence" value="ECO:0007669"/>
    <property type="project" value="TreeGrafter"/>
</dbReference>
<gene>
    <name evidence="4" type="ORF">XELAEV_180381002mg</name>
</gene>
<feature type="compositionally biased region" description="Low complexity" evidence="2">
    <location>
        <begin position="21"/>
        <end position="30"/>
    </location>
</feature>
<dbReference type="InterPro" id="IPR000594">
    <property type="entry name" value="ThiF_NAD_FAD-bd"/>
</dbReference>
<dbReference type="GO" id="GO:0005737">
    <property type="term" value="C:cytoplasm"/>
    <property type="evidence" value="ECO:0007669"/>
    <property type="project" value="TreeGrafter"/>
</dbReference>
<reference evidence="5" key="1">
    <citation type="journal article" date="2016" name="Nature">
        <title>Genome evolution in the allotetraploid frog Xenopus laevis.</title>
        <authorList>
            <person name="Session A.M."/>
            <person name="Uno Y."/>
            <person name="Kwon T."/>
            <person name="Chapman J.A."/>
            <person name="Toyoda A."/>
            <person name="Takahashi S."/>
            <person name="Fukui A."/>
            <person name="Hikosaka A."/>
            <person name="Suzuki A."/>
            <person name="Kondo M."/>
            <person name="van Heeringen S.J."/>
            <person name="Quigley I."/>
            <person name="Heinz S."/>
            <person name="Ogino H."/>
            <person name="Ochi H."/>
            <person name="Hellsten U."/>
            <person name="Lyons J.B."/>
            <person name="Simakov O."/>
            <person name="Putnam N."/>
            <person name="Stites J."/>
            <person name="Kuroki Y."/>
            <person name="Tanaka T."/>
            <person name="Michiue T."/>
            <person name="Watanabe M."/>
            <person name="Bogdanovic O."/>
            <person name="Lister R."/>
            <person name="Georgiou G."/>
            <person name="Paranjpe S.S."/>
            <person name="van Kruijsbergen I."/>
            <person name="Shu S."/>
            <person name="Carlson J."/>
            <person name="Kinoshita T."/>
            <person name="Ohta Y."/>
            <person name="Mawaribuchi S."/>
            <person name="Jenkins J."/>
            <person name="Grimwood J."/>
            <person name="Schmutz J."/>
            <person name="Mitros T."/>
            <person name="Mozaffari S.V."/>
            <person name="Suzuki Y."/>
            <person name="Haramoto Y."/>
            <person name="Yamamoto T.S."/>
            <person name="Takagi C."/>
            <person name="Heald R."/>
            <person name="Miller K."/>
            <person name="Haudenschild C."/>
            <person name="Kitzman J."/>
            <person name="Nakayama T."/>
            <person name="Izutsu Y."/>
            <person name="Robert J."/>
            <person name="Fortriede J."/>
            <person name="Burns K."/>
            <person name="Lotay V."/>
            <person name="Karimi K."/>
            <person name="Yasuoka Y."/>
            <person name="Dichmann D.S."/>
            <person name="Flajnik M.F."/>
            <person name="Houston D.W."/>
            <person name="Shendure J."/>
            <person name="DuPasquier L."/>
            <person name="Vize P.D."/>
            <person name="Zorn A.M."/>
            <person name="Ito M."/>
            <person name="Marcotte E.M."/>
            <person name="Wallingford J.B."/>
            <person name="Ito Y."/>
            <person name="Asashima M."/>
            <person name="Ueno N."/>
            <person name="Matsuda Y."/>
            <person name="Veenstra G.J."/>
            <person name="Fujiyama A."/>
            <person name="Harland R.M."/>
            <person name="Taira M."/>
            <person name="Rokhsar D.S."/>
        </authorList>
    </citation>
    <scope>NUCLEOTIDE SEQUENCE [LARGE SCALE GENOMIC DNA]</scope>
    <source>
        <strain evidence="5">J</strain>
    </source>
</reference>
<dbReference type="AlphaFoldDB" id="A0A974C662"/>
<dbReference type="Pfam" id="PF00899">
    <property type="entry name" value="ThiF"/>
    <property type="match status" value="1"/>
</dbReference>
<protein>
    <recommendedName>
        <fullName evidence="3">THIF-type NAD/FAD binding fold domain-containing protein</fullName>
    </recommendedName>
</protein>
<organism evidence="4 5">
    <name type="scientific">Xenopus laevis</name>
    <name type="common">African clawed frog</name>
    <dbReference type="NCBI Taxonomy" id="8355"/>
    <lineage>
        <taxon>Eukaryota</taxon>
        <taxon>Metazoa</taxon>
        <taxon>Chordata</taxon>
        <taxon>Craniata</taxon>
        <taxon>Vertebrata</taxon>
        <taxon>Euteleostomi</taxon>
        <taxon>Amphibia</taxon>
        <taxon>Batrachia</taxon>
        <taxon>Anura</taxon>
        <taxon>Pipoidea</taxon>
        <taxon>Pipidae</taxon>
        <taxon>Xenopodinae</taxon>
        <taxon>Xenopus</taxon>
        <taxon>Xenopus</taxon>
    </lineage>
</organism>
<dbReference type="OMA" id="FMIERTA"/>
<dbReference type="GO" id="GO:0019948">
    <property type="term" value="F:SUMO activating enzyme activity"/>
    <property type="evidence" value="ECO:0007669"/>
    <property type="project" value="TreeGrafter"/>
</dbReference>
<dbReference type="GO" id="GO:0016925">
    <property type="term" value="P:protein sumoylation"/>
    <property type="evidence" value="ECO:0007669"/>
    <property type="project" value="TreeGrafter"/>
</dbReference>
<dbReference type="Gene3D" id="3.40.50.720">
    <property type="entry name" value="NAD(P)-binding Rossmann-like Domain"/>
    <property type="match status" value="1"/>
</dbReference>
<dbReference type="EMBL" id="CM004480">
    <property type="protein sequence ID" value="OCT66816.1"/>
    <property type="molecule type" value="Genomic_DNA"/>
</dbReference>
<evidence type="ECO:0000256" key="2">
    <source>
        <dbReference type="SAM" id="MobiDB-lite"/>
    </source>
</evidence>
<proteinExistence type="inferred from homology"/>
<evidence type="ECO:0000256" key="1">
    <source>
        <dbReference type="ARBA" id="ARBA00005673"/>
    </source>
</evidence>
<dbReference type="PANTHER" id="PTHR10953:SF162">
    <property type="entry name" value="SUMO-ACTIVATING ENZYME SUBUNIT 1"/>
    <property type="match status" value="1"/>
</dbReference>
<comment type="similarity">
    <text evidence="1">Belongs to the ubiquitin-activating E1 family.</text>
</comment>
<feature type="region of interest" description="Disordered" evidence="2">
    <location>
        <begin position="1"/>
        <end position="48"/>
    </location>
</feature>
<dbReference type="InterPro" id="IPR045886">
    <property type="entry name" value="ThiF/MoeB/HesA"/>
</dbReference>
<accession>A0A974C662</accession>
<evidence type="ECO:0000313" key="4">
    <source>
        <dbReference type="EMBL" id="OCT66816.1"/>
    </source>
</evidence>
<dbReference type="InterPro" id="IPR035985">
    <property type="entry name" value="Ubiquitin-activating_enz"/>
</dbReference>
<feature type="domain" description="THIF-type NAD/FAD binding fold" evidence="3">
    <location>
        <begin position="55"/>
        <end position="163"/>
    </location>
</feature>
<evidence type="ECO:0000259" key="3">
    <source>
        <dbReference type="Pfam" id="PF00899"/>
    </source>
</evidence>
<feature type="non-terminal residue" evidence="4">
    <location>
        <position position="175"/>
    </location>
</feature>
<sequence>MSSSPLSKKRRVSASETKTGSNCSSSNSVSPDHQPAPANGMARNGNSTEIDEGLYSRQLYVLGHDAMKRMQNSNVLISGMSGLGVEIAKNIILAGVKSVTIHDQHNTEWTDLSSQFYLRESDIGKNRAEVSHPRLAELNTYVPVSSSTGPLTDHFLSAFQLVILTASSLEEQLQI</sequence>